<dbReference type="PANTHER" id="PTHR10407">
    <property type="entry name" value="HUNTINGTIN INTERACTING PROTEIN 1"/>
    <property type="match status" value="1"/>
</dbReference>
<dbReference type="PANTHER" id="PTHR10407:SF15">
    <property type="entry name" value="HUNTINGTIN INTERACTING PROTEIN 1"/>
    <property type="match status" value="1"/>
</dbReference>
<dbReference type="InterPro" id="IPR008942">
    <property type="entry name" value="ENTH_VHS"/>
</dbReference>
<dbReference type="SUPFAM" id="SSF48464">
    <property type="entry name" value="ENTH/VHS domain"/>
    <property type="match status" value="1"/>
</dbReference>
<dbReference type="Proteomes" id="UP000828236">
    <property type="component" value="Unassembled WGS sequence"/>
</dbReference>
<dbReference type="GO" id="GO:0006897">
    <property type="term" value="P:endocytosis"/>
    <property type="evidence" value="ECO:0007669"/>
    <property type="project" value="InterPro"/>
</dbReference>
<evidence type="ECO:0000313" key="2">
    <source>
        <dbReference type="EMBL" id="KAH7641230.1"/>
    </source>
</evidence>
<dbReference type="Pfam" id="PF07651">
    <property type="entry name" value="ANTH"/>
    <property type="match status" value="1"/>
</dbReference>
<proteinExistence type="predicted"/>
<comment type="caution">
    <text evidence="2">The sequence shown here is derived from an EMBL/GenBank/DDBJ whole genome shotgun (WGS) entry which is preliminary data.</text>
</comment>
<dbReference type="GO" id="GO:0032051">
    <property type="term" value="F:clathrin light chain binding"/>
    <property type="evidence" value="ECO:0007669"/>
    <property type="project" value="TreeGrafter"/>
</dbReference>
<accession>A0A9D4SHG4</accession>
<feature type="domain" description="AP180 N-terminal homology (ANTH)" evidence="1">
    <location>
        <begin position="248"/>
        <end position="365"/>
    </location>
</feature>
<dbReference type="AlphaFoldDB" id="A0A9D4SHG4"/>
<sequence length="390" mass="46322">MDWKQNLIDSINQDEQIIFIKFCTLLNHNAQQIEDELIKAIGSKAYSLAAIQRFQNELKERQNRKTNEKIIKNILLKSESNNNIKPKKEKYLNNLLYSDCQKLAKKSMATKNHFEKNYLTILDKILNAHEWNIDETLFELILINSYQTQSSESFWKYANNCIYKKIDLKIVDIHNIYWKFLFLCHWLMRNGHPNVIKDAYGQRSLLVELAKIKTCISPNCCLFQSIESIVFFIEQLGNQDPCVYEKICIELFNYMDKILQLQLEIFDIRGLNIDGAQQKCILNPLKLSIIESSQIYDLIFQLMQKLHNHHHESSFVSENNLKKYQHRFRDQFMQLKLFYSKCQEYDYLNDSIQIPELVDEPPNFGNPSMNDDEFEQQTPVFYPRIVIDEN</sequence>
<dbReference type="InterPro" id="IPR030224">
    <property type="entry name" value="Sla2_fam"/>
</dbReference>
<dbReference type="EMBL" id="SDOV01000004">
    <property type="protein sequence ID" value="KAH7641230.1"/>
    <property type="molecule type" value="Genomic_DNA"/>
</dbReference>
<dbReference type="GO" id="GO:0030864">
    <property type="term" value="C:cortical actin cytoskeleton"/>
    <property type="evidence" value="ECO:0007669"/>
    <property type="project" value="TreeGrafter"/>
</dbReference>
<dbReference type="InterPro" id="IPR011417">
    <property type="entry name" value="ANTH_dom"/>
</dbReference>
<dbReference type="GO" id="GO:0048268">
    <property type="term" value="P:clathrin coat assembly"/>
    <property type="evidence" value="ECO:0007669"/>
    <property type="project" value="TreeGrafter"/>
</dbReference>
<dbReference type="GO" id="GO:0007015">
    <property type="term" value="P:actin filament organization"/>
    <property type="evidence" value="ECO:0007669"/>
    <property type="project" value="TreeGrafter"/>
</dbReference>
<dbReference type="GO" id="GO:0043325">
    <property type="term" value="F:phosphatidylinositol-3,4-bisphosphate binding"/>
    <property type="evidence" value="ECO:0007669"/>
    <property type="project" value="TreeGrafter"/>
</dbReference>
<reference evidence="2" key="2">
    <citation type="journal article" date="2021" name="World Allergy Organ. J.">
        <title>Chromosome-level assembly of Dermatophagoides farinae genome and transcriptome reveals two novel allergens Der f 37 and Der f 39.</title>
        <authorList>
            <person name="Chen J."/>
            <person name="Cai Z."/>
            <person name="Fan D."/>
            <person name="Hu J."/>
            <person name="Hou Y."/>
            <person name="He Y."/>
            <person name="Zhang Z."/>
            <person name="Zhao Z."/>
            <person name="Gao P."/>
            <person name="Hu W."/>
            <person name="Sun J."/>
            <person name="Li J."/>
            <person name="Ji K."/>
        </authorList>
    </citation>
    <scope>NUCLEOTIDE SEQUENCE</scope>
    <source>
        <strain evidence="2">JKM2019</strain>
    </source>
</reference>
<name>A0A9D4SHG4_DERFA</name>
<protein>
    <recommendedName>
        <fullName evidence="1">AP180 N-terminal homology (ANTH) domain-containing protein</fullName>
    </recommendedName>
</protein>
<dbReference type="GO" id="GO:0051015">
    <property type="term" value="F:actin filament binding"/>
    <property type="evidence" value="ECO:0007669"/>
    <property type="project" value="TreeGrafter"/>
</dbReference>
<evidence type="ECO:0000259" key="1">
    <source>
        <dbReference type="Pfam" id="PF07651"/>
    </source>
</evidence>
<gene>
    <name evidence="2" type="ORF">HUG17_4274</name>
</gene>
<dbReference type="GO" id="GO:0035615">
    <property type="term" value="F:clathrin adaptor activity"/>
    <property type="evidence" value="ECO:0007669"/>
    <property type="project" value="TreeGrafter"/>
</dbReference>
<dbReference type="GO" id="GO:0080025">
    <property type="term" value="F:phosphatidylinositol-3,5-bisphosphate binding"/>
    <property type="evidence" value="ECO:0007669"/>
    <property type="project" value="TreeGrafter"/>
</dbReference>
<organism evidence="2">
    <name type="scientific">Dermatophagoides farinae</name>
    <name type="common">American house dust mite</name>
    <dbReference type="NCBI Taxonomy" id="6954"/>
    <lineage>
        <taxon>Eukaryota</taxon>
        <taxon>Metazoa</taxon>
        <taxon>Ecdysozoa</taxon>
        <taxon>Arthropoda</taxon>
        <taxon>Chelicerata</taxon>
        <taxon>Arachnida</taxon>
        <taxon>Acari</taxon>
        <taxon>Acariformes</taxon>
        <taxon>Sarcoptiformes</taxon>
        <taxon>Astigmata</taxon>
        <taxon>Psoroptidia</taxon>
        <taxon>Analgoidea</taxon>
        <taxon>Pyroglyphidae</taxon>
        <taxon>Dermatophagoidinae</taxon>
        <taxon>Dermatophagoides</taxon>
    </lineage>
</organism>
<reference evidence="2" key="1">
    <citation type="submission" date="2020-06" db="EMBL/GenBank/DDBJ databases">
        <authorList>
            <person name="Ji K."/>
            <person name="Li J."/>
        </authorList>
    </citation>
    <scope>NUCLEOTIDE SEQUENCE</scope>
    <source>
        <strain evidence="2">JKM2019</strain>
        <tissue evidence="2">Whole body</tissue>
    </source>
</reference>
<dbReference type="GO" id="GO:0030136">
    <property type="term" value="C:clathrin-coated vesicle"/>
    <property type="evidence" value="ECO:0007669"/>
    <property type="project" value="TreeGrafter"/>
</dbReference>